<protein>
    <recommendedName>
        <fullName evidence="4">Transmembrane protein</fullName>
    </recommendedName>
</protein>
<keyword evidence="1" id="KW-1133">Transmembrane helix</keyword>
<organism evidence="2 3">
    <name type="scientific">Paramecium primaurelia</name>
    <dbReference type="NCBI Taxonomy" id="5886"/>
    <lineage>
        <taxon>Eukaryota</taxon>
        <taxon>Sar</taxon>
        <taxon>Alveolata</taxon>
        <taxon>Ciliophora</taxon>
        <taxon>Intramacronucleata</taxon>
        <taxon>Oligohymenophorea</taxon>
        <taxon>Peniculida</taxon>
        <taxon>Parameciidae</taxon>
        <taxon>Paramecium</taxon>
    </lineage>
</organism>
<evidence type="ECO:0000313" key="2">
    <source>
        <dbReference type="EMBL" id="CAD8099454.1"/>
    </source>
</evidence>
<dbReference type="AlphaFoldDB" id="A0A8S1P987"/>
<evidence type="ECO:0000256" key="1">
    <source>
        <dbReference type="SAM" id="Phobius"/>
    </source>
</evidence>
<dbReference type="EMBL" id="CAJJDM010000112">
    <property type="protein sequence ID" value="CAD8099454.1"/>
    <property type="molecule type" value="Genomic_DNA"/>
</dbReference>
<feature type="transmembrane region" description="Helical" evidence="1">
    <location>
        <begin position="30"/>
        <end position="49"/>
    </location>
</feature>
<dbReference type="PANTHER" id="PTHR15332">
    <property type="entry name" value="PROPROTEIN CONVERTASE SUBTILISIN_KEXIN TYPE 5-LIKE"/>
    <property type="match status" value="1"/>
</dbReference>
<gene>
    <name evidence="2" type="ORF">PPRIM_AZ9-3.1.T1090162</name>
</gene>
<evidence type="ECO:0000313" key="3">
    <source>
        <dbReference type="Proteomes" id="UP000688137"/>
    </source>
</evidence>
<reference evidence="2" key="1">
    <citation type="submission" date="2021-01" db="EMBL/GenBank/DDBJ databases">
        <authorList>
            <consortium name="Genoscope - CEA"/>
            <person name="William W."/>
        </authorList>
    </citation>
    <scope>NUCLEOTIDE SEQUENCE</scope>
</reference>
<sequence>MVIKNAKEDLRFLFSIKSKILQTLSLLKQVMLYLLILLIFVMIILYRFIGIKWTYSVDESNGNDDFDNFVATLTSLQMLELVIPFQTLLKQSNITFYLEFQNFVAQKYTYYKIVNSFRSISKHSFGFKIFIIRLLKLLNDSNSRPSRVNYQESARQSFINVTIQNYTLTSRITLEISSGGIFCQFNGTKKIQNYRKETQIQISCRGLDTQYDWNEDSDIQINIECVDLNLNSLCMDLNIKIIKVNKIDSIQIIPKQSIQTYTIQCQTVVNLNKKLSIQIMLHIVKDIQ</sequence>
<keyword evidence="3" id="KW-1185">Reference proteome</keyword>
<name>A0A8S1P987_PARPR</name>
<dbReference type="Proteomes" id="UP000688137">
    <property type="component" value="Unassembled WGS sequence"/>
</dbReference>
<keyword evidence="1" id="KW-0812">Transmembrane</keyword>
<evidence type="ECO:0008006" key="4">
    <source>
        <dbReference type="Google" id="ProtNLM"/>
    </source>
</evidence>
<proteinExistence type="predicted"/>
<comment type="caution">
    <text evidence="2">The sequence shown here is derived from an EMBL/GenBank/DDBJ whole genome shotgun (WGS) entry which is preliminary data.</text>
</comment>
<accession>A0A8S1P987</accession>
<dbReference type="PANTHER" id="PTHR15332:SF175">
    <property type="entry name" value="PROPROTEIN CONVERTASE SUBTILISIN_KEXIN TYPE 5-LIKE"/>
    <property type="match status" value="1"/>
</dbReference>
<keyword evidence="1" id="KW-0472">Membrane</keyword>